<evidence type="ECO:0000256" key="1">
    <source>
        <dbReference type="ARBA" id="ARBA00004141"/>
    </source>
</evidence>
<comment type="subcellular location">
    <subcellularLocation>
        <location evidence="1">Membrane</location>
        <topology evidence="1">Multi-pass membrane protein</topology>
    </subcellularLocation>
</comment>
<evidence type="ECO:0000256" key="4">
    <source>
        <dbReference type="ARBA" id="ARBA00023136"/>
    </source>
</evidence>
<reference evidence="10" key="2">
    <citation type="submission" date="2025-08" db="UniProtKB">
        <authorList>
            <consortium name="RefSeq"/>
        </authorList>
    </citation>
    <scope>IDENTIFICATION</scope>
    <source>
        <strain evidence="10">J_2021</strain>
        <tissue evidence="10">Erythrocytes</tissue>
    </source>
</reference>
<dbReference type="GO" id="GO:0004930">
    <property type="term" value="F:G protein-coupled receptor activity"/>
    <property type="evidence" value="ECO:0007669"/>
    <property type="project" value="InterPro"/>
</dbReference>
<accession>A0A8J1MFY4</accession>
<keyword evidence="6" id="KW-0325">Glycoprotein</keyword>
<organism evidence="9 10">
    <name type="scientific">Xenopus laevis</name>
    <name type="common">African clawed frog</name>
    <dbReference type="NCBI Taxonomy" id="8355"/>
    <lineage>
        <taxon>Eukaryota</taxon>
        <taxon>Metazoa</taxon>
        <taxon>Chordata</taxon>
        <taxon>Craniata</taxon>
        <taxon>Vertebrata</taxon>
        <taxon>Euteleostomi</taxon>
        <taxon>Amphibia</taxon>
        <taxon>Batrachia</taxon>
        <taxon>Anura</taxon>
        <taxon>Pipoidea</taxon>
        <taxon>Pipidae</taxon>
        <taxon>Xenopodinae</taxon>
        <taxon>Xenopus</taxon>
        <taxon>Xenopus</taxon>
    </lineage>
</organism>
<dbReference type="InterPro" id="IPR028082">
    <property type="entry name" value="Peripla_BP_I"/>
</dbReference>
<dbReference type="RefSeq" id="XP_041440629.1">
    <property type="nucleotide sequence ID" value="XM_041584695.1"/>
</dbReference>
<feature type="transmembrane region" description="Helical" evidence="7">
    <location>
        <begin position="41"/>
        <end position="65"/>
    </location>
</feature>
<dbReference type="AlphaFoldDB" id="A0A8J1MFY4"/>
<dbReference type="Proteomes" id="UP000186698">
    <property type="component" value="Chromosome 2S"/>
</dbReference>
<evidence type="ECO:0000256" key="2">
    <source>
        <dbReference type="ARBA" id="ARBA00022692"/>
    </source>
</evidence>
<dbReference type="InterPro" id="IPR000337">
    <property type="entry name" value="GPCR_3"/>
</dbReference>
<dbReference type="InterPro" id="IPR001828">
    <property type="entry name" value="ANF_lig-bd_rcpt"/>
</dbReference>
<dbReference type="PANTHER" id="PTHR24061:SF599">
    <property type="entry name" value="G-PROTEIN COUPLED RECEPTORS FAMILY 3 PROFILE DOMAIN-CONTAINING PROTEIN"/>
    <property type="match status" value="1"/>
</dbReference>
<proteinExistence type="predicted"/>
<dbReference type="SUPFAM" id="SSF53822">
    <property type="entry name" value="Periplasmic binding protein-like I"/>
    <property type="match status" value="1"/>
</dbReference>
<dbReference type="KEGG" id="xla:121400738"/>
<evidence type="ECO:0000313" key="9">
    <source>
        <dbReference type="Proteomes" id="UP000186698"/>
    </source>
</evidence>
<name>A0A8J1MFY4_XENLA</name>
<dbReference type="PRINTS" id="PR00248">
    <property type="entry name" value="GPCRMGR"/>
</dbReference>
<evidence type="ECO:0000313" key="10">
    <source>
        <dbReference type="RefSeq" id="XP_041440629.1"/>
    </source>
</evidence>
<evidence type="ECO:0000259" key="8">
    <source>
        <dbReference type="Pfam" id="PF01094"/>
    </source>
</evidence>
<evidence type="ECO:0000256" key="6">
    <source>
        <dbReference type="ARBA" id="ARBA00023180"/>
    </source>
</evidence>
<evidence type="ECO:0000256" key="7">
    <source>
        <dbReference type="SAM" id="Phobius"/>
    </source>
</evidence>
<dbReference type="OrthoDB" id="10466057at2759"/>
<keyword evidence="3 7" id="KW-1133">Transmembrane helix</keyword>
<keyword evidence="2 7" id="KW-0812">Transmembrane</keyword>
<dbReference type="GeneID" id="121400738"/>
<dbReference type="PANTHER" id="PTHR24061">
    <property type="entry name" value="CALCIUM-SENSING RECEPTOR-RELATED"/>
    <property type="match status" value="1"/>
</dbReference>
<gene>
    <name evidence="10" type="primary">LOC121400738</name>
</gene>
<dbReference type="Gene3D" id="3.40.50.2300">
    <property type="match status" value="1"/>
</dbReference>
<evidence type="ECO:0000256" key="3">
    <source>
        <dbReference type="ARBA" id="ARBA00022989"/>
    </source>
</evidence>
<keyword evidence="5" id="KW-0675">Receptor</keyword>
<evidence type="ECO:0000256" key="5">
    <source>
        <dbReference type="ARBA" id="ARBA00023170"/>
    </source>
</evidence>
<dbReference type="GO" id="GO:0005886">
    <property type="term" value="C:plasma membrane"/>
    <property type="evidence" value="ECO:0007669"/>
    <property type="project" value="TreeGrafter"/>
</dbReference>
<keyword evidence="9" id="KW-1185">Reference proteome</keyword>
<keyword evidence="4 7" id="KW-0472">Membrane</keyword>
<dbReference type="InterPro" id="IPR000068">
    <property type="entry name" value="GPCR_3_Ca_sens_rcpt-rel"/>
</dbReference>
<reference evidence="9" key="1">
    <citation type="submission" date="2024-06" db="UniProtKB">
        <authorList>
            <consortium name="RefSeq"/>
        </authorList>
    </citation>
    <scope>NUCLEOTIDE SEQUENCE [LARGE SCALE GENOMIC DNA]</scope>
    <source>
        <strain evidence="9">J_2021</strain>
    </source>
</reference>
<feature type="domain" description="Receptor ligand binding region" evidence="8">
    <location>
        <begin position="133"/>
        <end position="224"/>
    </location>
</feature>
<protein>
    <submittedName>
        <fullName evidence="10">Taste receptor type 1 member 2-like</fullName>
    </submittedName>
</protein>
<sequence length="255" mass="29213">MKHGQYERLVTCNCLEVCVCVRQVAAITLLRQQYNMHTNPFLLLFCCDLSLLIISAVSAAVSAVVEEKLNPQCSLKNYFKSDHLYQAGDILLGGIMQMSFDRKRFEPDNIPMVNAFRSKFNFDNAAEFYYHHYLALKFTIDEINQRTDILPNITLGYMVCNTWALEGRSMRSVMSILSGGRELVPNYECEPRGVLAGFIGDLTSESSYIMSHLTGLYHYPQVLYCKEFLHILAMFYVSFLTNLQQSLRYYSGAPH</sequence>
<dbReference type="Pfam" id="PF01094">
    <property type="entry name" value="ANF_receptor"/>
    <property type="match status" value="1"/>
</dbReference>